<protein>
    <submittedName>
        <fullName evidence="2">Uncharacterized protein</fullName>
    </submittedName>
</protein>
<dbReference type="PANTHER" id="PTHR33872">
    <property type="entry name" value="DNA POLYMERASE EPSILON CATALYTIC SUBUNIT A"/>
    <property type="match status" value="1"/>
</dbReference>
<comment type="caution">
    <text evidence="2">The sequence shown here is derived from an EMBL/GenBank/DDBJ whole genome shotgun (WGS) entry which is preliminary data.</text>
</comment>
<dbReference type="Proteomes" id="UP001054889">
    <property type="component" value="Unassembled WGS sequence"/>
</dbReference>
<evidence type="ECO:0000313" key="2">
    <source>
        <dbReference type="EMBL" id="GJN22799.1"/>
    </source>
</evidence>
<gene>
    <name evidence="2" type="primary">gb10398</name>
    <name evidence="2" type="ORF">PR202_gb10398</name>
</gene>
<reference evidence="2" key="2">
    <citation type="submission" date="2021-12" db="EMBL/GenBank/DDBJ databases">
        <title>Resequencing data analysis of finger millet.</title>
        <authorList>
            <person name="Hatakeyama M."/>
            <person name="Aluri S."/>
            <person name="Balachadran M.T."/>
            <person name="Sivarajan S.R."/>
            <person name="Poveda L."/>
            <person name="Shimizu-Inatsugi R."/>
            <person name="Schlapbach R."/>
            <person name="Sreeman S.M."/>
            <person name="Shimizu K.K."/>
        </authorList>
    </citation>
    <scope>NUCLEOTIDE SEQUENCE</scope>
</reference>
<feature type="compositionally biased region" description="Low complexity" evidence="1">
    <location>
        <begin position="82"/>
        <end position="106"/>
    </location>
</feature>
<feature type="region of interest" description="Disordered" evidence="1">
    <location>
        <begin position="37"/>
        <end position="106"/>
    </location>
</feature>
<proteinExistence type="predicted"/>
<keyword evidence="3" id="KW-1185">Reference proteome</keyword>
<sequence length="106" mass="11673">MGSLMSGWNSTVLDDARKVRRMRNRSLTKEEVDAFWRQHGRPDTSGHPVASRRGVPTSRSRRMIPAVRSKRTGRDQVAAVVSAGSRRGSPSSSHGRRPPAAILICP</sequence>
<name>A0AAV5EHH4_ELECO</name>
<organism evidence="2 3">
    <name type="scientific">Eleusine coracana subsp. coracana</name>
    <dbReference type="NCBI Taxonomy" id="191504"/>
    <lineage>
        <taxon>Eukaryota</taxon>
        <taxon>Viridiplantae</taxon>
        <taxon>Streptophyta</taxon>
        <taxon>Embryophyta</taxon>
        <taxon>Tracheophyta</taxon>
        <taxon>Spermatophyta</taxon>
        <taxon>Magnoliopsida</taxon>
        <taxon>Liliopsida</taxon>
        <taxon>Poales</taxon>
        <taxon>Poaceae</taxon>
        <taxon>PACMAD clade</taxon>
        <taxon>Chloridoideae</taxon>
        <taxon>Cynodonteae</taxon>
        <taxon>Eleusininae</taxon>
        <taxon>Eleusine</taxon>
    </lineage>
</organism>
<evidence type="ECO:0000313" key="3">
    <source>
        <dbReference type="Proteomes" id="UP001054889"/>
    </source>
</evidence>
<reference evidence="2" key="1">
    <citation type="journal article" date="2018" name="DNA Res.">
        <title>Multiple hybrid de novo genome assembly of finger millet, an orphan allotetraploid crop.</title>
        <authorList>
            <person name="Hatakeyama M."/>
            <person name="Aluri S."/>
            <person name="Balachadran M.T."/>
            <person name="Sivarajan S.R."/>
            <person name="Patrignani A."/>
            <person name="Gruter S."/>
            <person name="Poveda L."/>
            <person name="Shimizu-Inatsugi R."/>
            <person name="Baeten J."/>
            <person name="Francoijs K.J."/>
            <person name="Nataraja K.N."/>
            <person name="Reddy Y.A.N."/>
            <person name="Phadnis S."/>
            <person name="Ravikumar R.L."/>
            <person name="Schlapbach R."/>
            <person name="Sreeman S.M."/>
            <person name="Shimizu K.K."/>
        </authorList>
    </citation>
    <scope>NUCLEOTIDE SEQUENCE</scope>
</reference>
<dbReference type="EMBL" id="BQKI01000076">
    <property type="protein sequence ID" value="GJN22799.1"/>
    <property type="molecule type" value="Genomic_DNA"/>
</dbReference>
<accession>A0AAV5EHH4</accession>
<dbReference type="AlphaFoldDB" id="A0AAV5EHH4"/>
<evidence type="ECO:0000256" key="1">
    <source>
        <dbReference type="SAM" id="MobiDB-lite"/>
    </source>
</evidence>
<dbReference type="PANTHER" id="PTHR33872:SF8">
    <property type="match status" value="1"/>
</dbReference>